<proteinExistence type="predicted"/>
<organism evidence="1 2">
    <name type="scientific">Pichia inconspicua</name>
    <dbReference type="NCBI Taxonomy" id="52247"/>
    <lineage>
        <taxon>Eukaryota</taxon>
        <taxon>Fungi</taxon>
        <taxon>Dikarya</taxon>
        <taxon>Ascomycota</taxon>
        <taxon>Saccharomycotina</taxon>
        <taxon>Pichiomycetes</taxon>
        <taxon>Pichiales</taxon>
        <taxon>Pichiaceae</taxon>
        <taxon>Pichia</taxon>
    </lineage>
</organism>
<reference evidence="1 2" key="1">
    <citation type="journal article" date="2019" name="Front. Genet.">
        <title>Whole-Genome Sequencing of the Opportunistic Yeast Pathogen Candida inconspicua Uncovers Its Hybrid Origin.</title>
        <authorList>
            <person name="Mixao V."/>
            <person name="Hansen A.P."/>
            <person name="Saus E."/>
            <person name="Boekhout T."/>
            <person name="Lass-Florl C."/>
            <person name="Gabaldon T."/>
        </authorList>
    </citation>
    <scope>NUCLEOTIDE SEQUENCE [LARGE SCALE GENOMIC DNA]</scope>
    <source>
        <strain evidence="1 2">CBS 180</strain>
    </source>
</reference>
<accession>A0A4T0X2J9</accession>
<comment type="caution">
    <text evidence="1">The sequence shown here is derived from an EMBL/GenBank/DDBJ whole genome shotgun (WGS) entry which is preliminary data.</text>
</comment>
<name>A0A4T0X2J9_9ASCO</name>
<dbReference type="STRING" id="52247.A0A4T0X2J9"/>
<sequence>MIVSSKYICVLEELSRELMKSYRLKKIEPDDTGMQRFLGMNLHIIKNKNQRTELIKVNQKEYIEQITSKEEVSNLARIQSPLPPGYYFDLDRNKNYFDHVKDIKKLKTSFKEEIGQLLYIAVMTRPDIAYSVNYLAQFCETPHPETFDMIRRIRLFLYKTSDKSLEFQKVQGSRSVNLYTDSDYARGTVYWKSKYTSLVCTSSAQAELQAIFFSLNESIWFRQLIIYLGMAKKSKIVTLYVDNMSIINSINNDGFSQLSKHYAVRLAAVKERINLMMKIPLVNLD</sequence>
<dbReference type="CDD" id="cd09272">
    <property type="entry name" value="RNase_HI_RT_Ty1"/>
    <property type="match status" value="1"/>
</dbReference>
<dbReference type="OrthoDB" id="5423336at2759"/>
<evidence type="ECO:0000313" key="1">
    <source>
        <dbReference type="EMBL" id="TID28570.1"/>
    </source>
</evidence>
<dbReference type="AlphaFoldDB" id="A0A4T0X2J9"/>
<dbReference type="PANTHER" id="PTHR11439:SF483">
    <property type="entry name" value="PEPTIDE SYNTHASE GLIP-LIKE, PUTATIVE (AFU_ORTHOLOGUE AFUA_3G12920)-RELATED"/>
    <property type="match status" value="1"/>
</dbReference>
<dbReference type="Proteomes" id="UP000307173">
    <property type="component" value="Unassembled WGS sequence"/>
</dbReference>
<gene>
    <name evidence="1" type="ORF">CANINC_002399</name>
</gene>
<evidence type="ECO:0008006" key="3">
    <source>
        <dbReference type="Google" id="ProtNLM"/>
    </source>
</evidence>
<dbReference type="PANTHER" id="PTHR11439">
    <property type="entry name" value="GAG-POL-RELATED RETROTRANSPOSON"/>
    <property type="match status" value="1"/>
</dbReference>
<dbReference type="EMBL" id="SELW01000390">
    <property type="protein sequence ID" value="TID28570.1"/>
    <property type="molecule type" value="Genomic_DNA"/>
</dbReference>
<evidence type="ECO:0000313" key="2">
    <source>
        <dbReference type="Proteomes" id="UP000307173"/>
    </source>
</evidence>
<keyword evidence="2" id="KW-1185">Reference proteome</keyword>
<protein>
    <recommendedName>
        <fullName evidence="3">Reverse transcriptase Ty1/copia-type domain-containing protein</fullName>
    </recommendedName>
</protein>